<name>A0A2X0M027_9BASI</name>
<dbReference type="EMBL" id="FMWP01000010">
    <property type="protein sequence ID" value="SCZ87500.1"/>
    <property type="molecule type" value="Genomic_DNA"/>
</dbReference>
<organism evidence="1 2">
    <name type="scientific">Microbotryum saponariae</name>
    <dbReference type="NCBI Taxonomy" id="289078"/>
    <lineage>
        <taxon>Eukaryota</taxon>
        <taxon>Fungi</taxon>
        <taxon>Dikarya</taxon>
        <taxon>Basidiomycota</taxon>
        <taxon>Pucciniomycotina</taxon>
        <taxon>Microbotryomycetes</taxon>
        <taxon>Microbotryales</taxon>
        <taxon>Microbotryaceae</taxon>
        <taxon>Microbotryum</taxon>
    </lineage>
</organism>
<evidence type="ECO:0000313" key="2">
    <source>
        <dbReference type="Proteomes" id="UP000249723"/>
    </source>
</evidence>
<evidence type="ECO:0000313" key="1">
    <source>
        <dbReference type="EMBL" id="SCZ87500.1"/>
    </source>
</evidence>
<reference evidence="2" key="1">
    <citation type="submission" date="2016-10" db="EMBL/GenBank/DDBJ databases">
        <authorList>
            <person name="Jeantristanb JTB J.-T."/>
            <person name="Ricardo R."/>
        </authorList>
    </citation>
    <scope>NUCLEOTIDE SEQUENCE [LARGE SCALE GENOMIC DNA]</scope>
</reference>
<dbReference type="Gene3D" id="1.10.510.10">
    <property type="entry name" value="Transferase(Phosphotransferase) domain 1"/>
    <property type="match status" value="1"/>
</dbReference>
<proteinExistence type="predicted"/>
<dbReference type="InterPro" id="IPR011009">
    <property type="entry name" value="Kinase-like_dom_sf"/>
</dbReference>
<accession>A0A2X0M027</accession>
<gene>
    <name evidence="1" type="ORF">BZ3500_MVSOF-1268-A1-R1_CHR2-2G04966</name>
</gene>
<dbReference type="Proteomes" id="UP000249723">
    <property type="component" value="Unassembled WGS sequence"/>
</dbReference>
<dbReference type="AlphaFoldDB" id="A0A2X0M027"/>
<protein>
    <submittedName>
        <fullName evidence="1">BZ3500_MvSof-1268-A1-R1_Chr2-2g04966 protein</fullName>
    </submittedName>
</protein>
<dbReference type="OrthoDB" id="5592585at2759"/>
<sequence>MKVESPRVVFFSRAKSRLRASACDSTRDRIADMLATASLEGLDQDFIDQRILPRVLVCEPAALVYQVFGMEPDRFGRQVQNAQNHSKKVKIIRASYDTDCGRQSCLQTVDWASQAAHLGQATGNQAHNLFIAEVQRPPRTANLGGRGRGLTASEHSLTHTQESKYFLSCHQSKLSTADPGLGSRMLVPIAFTGPDFEEQYATSHFPVHPLVDVVMDLAQHALTQPTRLFAPGLAVVDGDAYLVVLDHELCRVAEIADCWGAGFGVFAAVLSTLFGLDIYSSGVSPLFRYECCRETGLTPVSFYTRFLCEGEDEGASGVKGRTTEFEKDKPIRLLVSHVAQGGKSSIFGRCTLIFHLTRPGLVQQSLSGPTPMSSFVLKIQLVPSDYRGNEAHVLESIRLHHARGDLATETVGHLALPELTQSLPPHCSQTPDDELPQLMHPEYPDVPLKDSLRRTLDLLLLRNPTAELPRPLLAVLSDLHASGIHHRDLSLGNILHHDGHLVLIDWDVGAVGASVPVAALEGGLLSMSLATAPLGAIMWHCSGGGSRSTGLYGLHHALGSSMYWFVTVLRYHVATSDSVEVWDDMWFPPPQPIMFSMEMRVDMSL</sequence>
<keyword evidence="2" id="KW-1185">Reference proteome</keyword>
<dbReference type="SUPFAM" id="SSF56112">
    <property type="entry name" value="Protein kinase-like (PK-like)"/>
    <property type="match status" value="1"/>
</dbReference>
<dbReference type="STRING" id="289078.A0A2X0M027"/>